<organism evidence="2 3">
    <name type="scientific">Rhizobium etli (strain CIAT 652)</name>
    <dbReference type="NCBI Taxonomy" id="491916"/>
    <lineage>
        <taxon>Bacteria</taxon>
        <taxon>Pseudomonadati</taxon>
        <taxon>Pseudomonadota</taxon>
        <taxon>Alphaproteobacteria</taxon>
        <taxon>Hyphomicrobiales</taxon>
        <taxon>Rhizobiaceae</taxon>
        <taxon>Rhizobium/Agrobacterium group</taxon>
        <taxon>Rhizobium</taxon>
    </lineage>
</organism>
<proteinExistence type="predicted"/>
<name>B3PSS1_RHIE6</name>
<sequence>MAFPQGKARNTPMRIALLITLLAAGLSACQTMTPEERRAADERQCLSYGFRRGTDGFATCLQRIELDRRAESRAQSAELMQSMAWDLNGPYVYRRHWHHHH</sequence>
<evidence type="ECO:0000313" key="2">
    <source>
        <dbReference type="EMBL" id="ACE90087.1"/>
    </source>
</evidence>
<dbReference type="HOGENOM" id="CLU_175340_0_0_5"/>
<dbReference type="KEGG" id="rec:RHECIAT_CH0001102"/>
<dbReference type="eggNOG" id="ENOG5033JHF">
    <property type="taxonomic scope" value="Bacteria"/>
</dbReference>
<keyword evidence="1" id="KW-0732">Signal</keyword>
<dbReference type="Proteomes" id="UP000008817">
    <property type="component" value="Chromosome"/>
</dbReference>
<protein>
    <submittedName>
        <fullName evidence="2">Hypothetical conserved protein</fullName>
    </submittedName>
</protein>
<evidence type="ECO:0000313" key="3">
    <source>
        <dbReference type="Proteomes" id="UP000008817"/>
    </source>
</evidence>
<dbReference type="PROSITE" id="PS51257">
    <property type="entry name" value="PROKAR_LIPOPROTEIN"/>
    <property type="match status" value="1"/>
</dbReference>
<reference evidence="2 3" key="1">
    <citation type="submission" date="2008-04" db="EMBL/GenBank/DDBJ databases">
        <title>Genome diversity and DNA divergence of Rhizobium etli.</title>
        <authorList>
            <person name="Gonzalez V."/>
            <person name="Acosta J.L."/>
            <person name="Santamaria R.I."/>
            <person name="Bustos P."/>
            <person name="Hernandez-Gonzalez I.L."/>
            <person name="Fernandez J.L."/>
            <person name="Diaz R."/>
            <person name="Flores M."/>
            <person name="Mora J."/>
            <person name="Palacios R."/>
            <person name="Davila G."/>
        </authorList>
    </citation>
    <scope>NUCLEOTIDE SEQUENCE [LARGE SCALE GENOMIC DNA]</scope>
    <source>
        <strain evidence="2 3">CIAT 652</strain>
    </source>
</reference>
<dbReference type="EMBL" id="CP001074">
    <property type="protein sequence ID" value="ACE90087.1"/>
    <property type="molecule type" value="Genomic_DNA"/>
</dbReference>
<feature type="chain" id="PRO_5002796870" evidence="1">
    <location>
        <begin position="29"/>
        <end position="101"/>
    </location>
</feature>
<accession>B3PSS1</accession>
<feature type="signal peptide" evidence="1">
    <location>
        <begin position="1"/>
        <end position="28"/>
    </location>
</feature>
<gene>
    <name evidence="2" type="ordered locus">RHECIAT_CH0001102</name>
</gene>
<dbReference type="AlphaFoldDB" id="B3PSS1"/>
<evidence type="ECO:0000256" key="1">
    <source>
        <dbReference type="SAM" id="SignalP"/>
    </source>
</evidence>